<reference evidence="15 16" key="1">
    <citation type="submission" date="2017-07" db="EMBL/GenBank/DDBJ databases">
        <title>Elstera cyanobacteriorum sp. nov., a novel bacterium isolated from cyanobacterial aggregates in a eutrophic lake.</title>
        <authorList>
            <person name="Cai H."/>
        </authorList>
    </citation>
    <scope>NUCLEOTIDE SEQUENCE [LARGE SCALE GENOMIC DNA]</scope>
    <source>
        <strain evidence="15 16">TH019</strain>
    </source>
</reference>
<evidence type="ECO:0000256" key="9">
    <source>
        <dbReference type="ARBA" id="ARBA00023237"/>
    </source>
</evidence>
<gene>
    <name evidence="15" type="ORF">CHR90_08110</name>
</gene>
<dbReference type="Pfam" id="PF00593">
    <property type="entry name" value="TonB_dep_Rec_b-barrel"/>
    <property type="match status" value="1"/>
</dbReference>
<dbReference type="InterPro" id="IPR037066">
    <property type="entry name" value="Plug_dom_sf"/>
</dbReference>
<sequence>MRLRPSRPFRVRGSIALDRGYPMRPTYRALITTALAALTLPAWGQGIGTPPADSVTVLEPVNVTAQRLPSRSAETGSAVTVITPSEMEKRGSVEVLDLLKRAPGVSVARNGGFGATSNLRIRGSDVGQVLVLIDGVRVNDAADASAAYDFAGLTADSVERIEVLRGPQSALYGNDAMGGVVNIITKKGRGPAKITAMTEAGSYQTFRQQAGISGAQDGFDYALTAAHSQTKGFSRIYAGPEKDGAEQASITGRGGYRFNETFRLGVSGGYQHLESDFDPSATRDGPAVATSKKLFGRVDGTATLLDGRFENILSLTASDTDRDYDEPLGFYRTSRYEGQTYGAEYQGNLTLFGQDVLTGGLSTRTDKARTTTNGKAGPRFSQDTNSVFGQYKWKATEAFTVTLGGRYDDVESFGGKGTYRLTGAYRIASTGTTLRASYGTGAKAPTLFQRFDPLYGNRALDLETNKGFDAGIEQEIGKTLTVSAGVFHTRYRNLIQYQGLGYTNIGRATMRGAEFGVTWKPLSDLSLAANYTYLEAEDASTDQRLPRRPKHTVNLTADYAVTEKWQVGGAMRFVTEQNDNSFSSDKIPPGLIFDARTAYQVMPWAQIYLRADNLFDADGRESARYRAPGRSVFAGVKAEF</sequence>
<evidence type="ECO:0000256" key="8">
    <source>
        <dbReference type="ARBA" id="ARBA00023170"/>
    </source>
</evidence>
<comment type="subcellular location">
    <subcellularLocation>
        <location evidence="1 10">Cell outer membrane</location>
        <topology evidence="1 10">Multi-pass membrane protein</topology>
    </subcellularLocation>
</comment>
<keyword evidence="8" id="KW-0675">Receptor</keyword>
<evidence type="ECO:0000313" key="15">
    <source>
        <dbReference type="EMBL" id="OYQ19381.1"/>
    </source>
</evidence>
<dbReference type="InterPro" id="IPR036942">
    <property type="entry name" value="Beta-barrel_TonB_sf"/>
</dbReference>
<evidence type="ECO:0000256" key="10">
    <source>
        <dbReference type="PROSITE-ProRule" id="PRU01360"/>
    </source>
</evidence>
<dbReference type="PROSITE" id="PS01156">
    <property type="entry name" value="TONB_DEPENDENT_REC_2"/>
    <property type="match status" value="1"/>
</dbReference>
<name>A0A255XR73_9PROT</name>
<proteinExistence type="inferred from homology"/>
<keyword evidence="16" id="KW-1185">Reference proteome</keyword>
<keyword evidence="4 10" id="KW-0812">Transmembrane</keyword>
<comment type="caution">
    <text evidence="15">The sequence shown here is derived from an EMBL/GenBank/DDBJ whole genome shotgun (WGS) entry which is preliminary data.</text>
</comment>
<evidence type="ECO:0000256" key="5">
    <source>
        <dbReference type="ARBA" id="ARBA00022729"/>
    </source>
</evidence>
<evidence type="ECO:0008006" key="17">
    <source>
        <dbReference type="Google" id="ProtNLM"/>
    </source>
</evidence>
<dbReference type="GO" id="GO:0044718">
    <property type="term" value="P:siderophore transmembrane transport"/>
    <property type="evidence" value="ECO:0007669"/>
    <property type="project" value="TreeGrafter"/>
</dbReference>
<dbReference type="PROSITE" id="PS52016">
    <property type="entry name" value="TONB_DEPENDENT_REC_3"/>
    <property type="match status" value="1"/>
</dbReference>
<dbReference type="InterPro" id="IPR039426">
    <property type="entry name" value="TonB-dep_rcpt-like"/>
</dbReference>
<evidence type="ECO:0000256" key="12">
    <source>
        <dbReference type="RuleBase" id="RU003357"/>
    </source>
</evidence>
<evidence type="ECO:0000256" key="2">
    <source>
        <dbReference type="ARBA" id="ARBA00022448"/>
    </source>
</evidence>
<dbReference type="PANTHER" id="PTHR30069">
    <property type="entry name" value="TONB-DEPENDENT OUTER MEMBRANE RECEPTOR"/>
    <property type="match status" value="1"/>
</dbReference>
<keyword evidence="7 10" id="KW-0472">Membrane</keyword>
<evidence type="ECO:0000256" key="6">
    <source>
        <dbReference type="ARBA" id="ARBA00023077"/>
    </source>
</evidence>
<evidence type="ECO:0000256" key="11">
    <source>
        <dbReference type="PROSITE-ProRule" id="PRU10144"/>
    </source>
</evidence>
<keyword evidence="3 10" id="KW-1134">Transmembrane beta strand</keyword>
<dbReference type="SUPFAM" id="SSF56935">
    <property type="entry name" value="Porins"/>
    <property type="match status" value="1"/>
</dbReference>
<keyword evidence="6 12" id="KW-0798">TonB box</keyword>
<keyword evidence="2 10" id="KW-0813">Transport</keyword>
<accession>A0A255XR73</accession>
<dbReference type="PANTHER" id="PTHR30069:SF29">
    <property type="entry name" value="HEMOGLOBIN AND HEMOGLOBIN-HAPTOGLOBIN-BINDING PROTEIN 1-RELATED"/>
    <property type="match status" value="1"/>
</dbReference>
<feature type="domain" description="TonB-dependent receptor plug" evidence="14">
    <location>
        <begin position="73"/>
        <end position="180"/>
    </location>
</feature>
<protein>
    <recommendedName>
        <fullName evidence="17">TonB-dependent receptor</fullName>
    </recommendedName>
</protein>
<dbReference type="EMBL" id="NOXS01000031">
    <property type="protein sequence ID" value="OYQ19381.1"/>
    <property type="molecule type" value="Genomic_DNA"/>
</dbReference>
<evidence type="ECO:0000259" key="13">
    <source>
        <dbReference type="Pfam" id="PF00593"/>
    </source>
</evidence>
<evidence type="ECO:0000256" key="7">
    <source>
        <dbReference type="ARBA" id="ARBA00023136"/>
    </source>
</evidence>
<keyword evidence="5" id="KW-0732">Signal</keyword>
<keyword evidence="9 10" id="KW-0998">Cell outer membrane</keyword>
<evidence type="ECO:0000256" key="1">
    <source>
        <dbReference type="ARBA" id="ARBA00004571"/>
    </source>
</evidence>
<dbReference type="Gene3D" id="2.40.170.20">
    <property type="entry name" value="TonB-dependent receptor, beta-barrel domain"/>
    <property type="match status" value="1"/>
</dbReference>
<evidence type="ECO:0000256" key="4">
    <source>
        <dbReference type="ARBA" id="ARBA00022692"/>
    </source>
</evidence>
<evidence type="ECO:0000259" key="14">
    <source>
        <dbReference type="Pfam" id="PF07715"/>
    </source>
</evidence>
<feature type="domain" description="TonB-dependent receptor-like beta-barrel" evidence="13">
    <location>
        <begin position="205"/>
        <end position="614"/>
    </location>
</feature>
<feature type="short sequence motif" description="TonB C-terminal box" evidence="11">
    <location>
        <begin position="623"/>
        <end position="640"/>
    </location>
</feature>
<comment type="similarity">
    <text evidence="10 12">Belongs to the TonB-dependent receptor family.</text>
</comment>
<dbReference type="OrthoDB" id="9760333at2"/>
<dbReference type="GO" id="GO:0009279">
    <property type="term" value="C:cell outer membrane"/>
    <property type="evidence" value="ECO:0007669"/>
    <property type="project" value="UniProtKB-SubCell"/>
</dbReference>
<dbReference type="InterPro" id="IPR010917">
    <property type="entry name" value="TonB_rcpt_CS"/>
</dbReference>
<dbReference type="GO" id="GO:0015344">
    <property type="term" value="F:siderophore uptake transmembrane transporter activity"/>
    <property type="evidence" value="ECO:0007669"/>
    <property type="project" value="TreeGrafter"/>
</dbReference>
<evidence type="ECO:0000256" key="3">
    <source>
        <dbReference type="ARBA" id="ARBA00022452"/>
    </source>
</evidence>
<dbReference type="AlphaFoldDB" id="A0A255XR73"/>
<dbReference type="Proteomes" id="UP000216361">
    <property type="component" value="Unassembled WGS sequence"/>
</dbReference>
<organism evidence="15 16">
    <name type="scientific">Elstera cyanobacteriorum</name>
    <dbReference type="NCBI Taxonomy" id="2022747"/>
    <lineage>
        <taxon>Bacteria</taxon>
        <taxon>Pseudomonadati</taxon>
        <taxon>Pseudomonadota</taxon>
        <taxon>Alphaproteobacteria</taxon>
        <taxon>Rhodospirillales</taxon>
        <taxon>Rhodospirillaceae</taxon>
        <taxon>Elstera</taxon>
    </lineage>
</organism>
<dbReference type="CDD" id="cd01347">
    <property type="entry name" value="ligand_gated_channel"/>
    <property type="match status" value="1"/>
</dbReference>
<dbReference type="Pfam" id="PF07715">
    <property type="entry name" value="Plug"/>
    <property type="match status" value="1"/>
</dbReference>
<dbReference type="Gene3D" id="2.170.130.10">
    <property type="entry name" value="TonB-dependent receptor, plug domain"/>
    <property type="match status" value="1"/>
</dbReference>
<evidence type="ECO:0000313" key="16">
    <source>
        <dbReference type="Proteomes" id="UP000216361"/>
    </source>
</evidence>
<dbReference type="InterPro" id="IPR012910">
    <property type="entry name" value="Plug_dom"/>
</dbReference>
<dbReference type="InterPro" id="IPR000531">
    <property type="entry name" value="Beta-barrel_TonB"/>
</dbReference>